<organism evidence="3 4">
    <name type="scientific">Postia placenta MAD-698-R-SB12</name>
    <dbReference type="NCBI Taxonomy" id="670580"/>
    <lineage>
        <taxon>Eukaryota</taxon>
        <taxon>Fungi</taxon>
        <taxon>Dikarya</taxon>
        <taxon>Basidiomycota</taxon>
        <taxon>Agaricomycotina</taxon>
        <taxon>Agaricomycetes</taxon>
        <taxon>Polyporales</taxon>
        <taxon>Adustoporiaceae</taxon>
        <taxon>Rhodonia</taxon>
    </lineage>
</organism>
<dbReference type="GO" id="GO:0016747">
    <property type="term" value="F:acyltransferase activity, transferring groups other than amino-acyl groups"/>
    <property type="evidence" value="ECO:0007669"/>
    <property type="project" value="InterPro"/>
</dbReference>
<evidence type="ECO:0000313" key="4">
    <source>
        <dbReference type="Proteomes" id="UP000194127"/>
    </source>
</evidence>
<dbReference type="InterPro" id="IPR016181">
    <property type="entry name" value="Acyl_CoA_acyltransferase"/>
</dbReference>
<dbReference type="GO" id="GO:0005634">
    <property type="term" value="C:nucleus"/>
    <property type="evidence" value="ECO:0007669"/>
    <property type="project" value="TreeGrafter"/>
</dbReference>
<protein>
    <recommendedName>
        <fullName evidence="2">N-acetyltransferase domain-containing protein</fullName>
    </recommendedName>
</protein>
<feature type="compositionally biased region" description="Pro residues" evidence="1">
    <location>
        <begin position="720"/>
        <end position="732"/>
    </location>
</feature>
<gene>
    <name evidence="3" type="ORF">POSPLADRAFT_1046898</name>
</gene>
<dbReference type="GeneID" id="36324099"/>
<dbReference type="InterPro" id="IPR000182">
    <property type="entry name" value="GNAT_dom"/>
</dbReference>
<dbReference type="Proteomes" id="UP000194127">
    <property type="component" value="Unassembled WGS sequence"/>
</dbReference>
<dbReference type="PANTHER" id="PTHR43138">
    <property type="entry name" value="ACETYLTRANSFERASE, GNAT FAMILY"/>
    <property type="match status" value="1"/>
</dbReference>
<dbReference type="Gene3D" id="3.40.630.30">
    <property type="match status" value="1"/>
</dbReference>
<feature type="compositionally biased region" description="Basic residues" evidence="1">
    <location>
        <begin position="761"/>
        <end position="771"/>
    </location>
</feature>
<feature type="region of interest" description="Disordered" evidence="1">
    <location>
        <begin position="286"/>
        <end position="318"/>
    </location>
</feature>
<dbReference type="Pfam" id="PF00583">
    <property type="entry name" value="Acetyltransf_1"/>
    <property type="match status" value="1"/>
</dbReference>
<evidence type="ECO:0000313" key="3">
    <source>
        <dbReference type="EMBL" id="OSX61587.1"/>
    </source>
</evidence>
<proteinExistence type="predicted"/>
<feature type="compositionally biased region" description="Polar residues" evidence="1">
    <location>
        <begin position="750"/>
        <end position="760"/>
    </location>
</feature>
<feature type="region of interest" description="Disordered" evidence="1">
    <location>
        <begin position="561"/>
        <end position="588"/>
    </location>
</feature>
<name>A0A1X6MZ05_9APHY</name>
<dbReference type="STRING" id="670580.A0A1X6MZ05"/>
<dbReference type="InterPro" id="IPR052742">
    <property type="entry name" value="Mito_N-acetyltransferase"/>
</dbReference>
<feature type="compositionally biased region" description="Low complexity" evidence="1">
    <location>
        <begin position="422"/>
        <end position="437"/>
    </location>
</feature>
<feature type="region of interest" description="Disordered" evidence="1">
    <location>
        <begin position="603"/>
        <end position="771"/>
    </location>
</feature>
<feature type="compositionally biased region" description="Acidic residues" evidence="1">
    <location>
        <begin position="693"/>
        <end position="710"/>
    </location>
</feature>
<dbReference type="OrthoDB" id="10264707at2759"/>
<dbReference type="EMBL" id="KZ110598">
    <property type="protein sequence ID" value="OSX61587.1"/>
    <property type="molecule type" value="Genomic_DNA"/>
</dbReference>
<dbReference type="SUPFAM" id="SSF55729">
    <property type="entry name" value="Acyl-CoA N-acyltransferases (Nat)"/>
    <property type="match status" value="1"/>
</dbReference>
<evidence type="ECO:0000256" key="1">
    <source>
        <dbReference type="SAM" id="MobiDB-lite"/>
    </source>
</evidence>
<evidence type="ECO:0000259" key="2">
    <source>
        <dbReference type="PROSITE" id="PS51186"/>
    </source>
</evidence>
<dbReference type="PROSITE" id="PS51186">
    <property type="entry name" value="GNAT"/>
    <property type="match status" value="1"/>
</dbReference>
<accession>A0A1X6MZ05</accession>
<keyword evidence="4" id="KW-1185">Reference proteome</keyword>
<feature type="compositionally biased region" description="Acidic residues" evidence="1">
    <location>
        <begin position="667"/>
        <end position="679"/>
    </location>
</feature>
<feature type="domain" description="N-acetyltransferase" evidence="2">
    <location>
        <begin position="76"/>
        <end position="241"/>
    </location>
</feature>
<dbReference type="RefSeq" id="XP_024338381.1">
    <property type="nucleotide sequence ID" value="XM_024479149.1"/>
</dbReference>
<reference evidence="3 4" key="1">
    <citation type="submission" date="2017-04" db="EMBL/GenBank/DDBJ databases">
        <title>Genome Sequence of the Model Brown-Rot Fungus Postia placenta SB12.</title>
        <authorList>
            <consortium name="DOE Joint Genome Institute"/>
            <person name="Gaskell J."/>
            <person name="Kersten P."/>
            <person name="Larrondo L.F."/>
            <person name="Canessa P."/>
            <person name="Martinez D."/>
            <person name="Hibbett D."/>
            <person name="Schmoll M."/>
            <person name="Kubicek C.P."/>
            <person name="Martinez A.T."/>
            <person name="Yadav J."/>
            <person name="Master E."/>
            <person name="Magnuson J.K."/>
            <person name="James T."/>
            <person name="Yaver D."/>
            <person name="Berka R."/>
            <person name="Labutti K."/>
            <person name="Lipzen A."/>
            <person name="Aerts A."/>
            <person name="Barry K."/>
            <person name="Henrissat B."/>
            <person name="Blanchette R."/>
            <person name="Grigoriev I."/>
            <person name="Cullen D."/>
        </authorList>
    </citation>
    <scope>NUCLEOTIDE SEQUENCE [LARGE SCALE GENOMIC DNA]</scope>
    <source>
        <strain evidence="3 4">MAD-698-R-SB12</strain>
    </source>
</reference>
<dbReference type="AlphaFoldDB" id="A0A1X6MZ05"/>
<sequence>MSAYGAIQRTASLEPLASTVWHLKDKGHGEHDNVTIHHLTLSRARSLSGLVEYLHAVFADELARGLTYPQEILPGETYTQETFEAYYFAADVLVAVQGESENTLSFEHPEGQAVSYGIDAARNGRRWEACIAGCYYVKPNYPGRSSHICNAGFLVPVSQRAKGVGAALARSFLHYAPRLGYEASVFNLVFVNNTASVRLWESLNFTKAGLIPRAGRLKKADGSPDEEYRIVTHLRYHTNARKCAHNAPQPAILNKQDQRKGQSDVQNVAQINDNGDAGHIDVLAEGLQLTPTPSPEPRTPRPRPRFLERSYGPSPGALPPDAVFMLKTPRLPPDVQPESASACRPAAAERHAAAHRAATPSPIARPPVFFPPAAAPLGGQSRPQVAVAGPSRPLTDRPPVFTLPSKPDAPALAPPRTQGLVAAPADAAEAAANAPAPVSQPSRSHRRNSDPAAEEVLEHGVTTMGEHAQRDLGYFQRSRALCEQAGDQLYTILDLRKQVFQEKALRIRMLTYILRWQKIESLWSEEALGEHVEDILAEDGNASAALQGEIEAIQEAIAKADGEGAEGAKNASRLRSERARDGQHTPVLDQRILQQIADAVRDPVGLLGNATQKRRRSEEDGEDDEPQGSKRARSSAPRAGPSQFDVAAPPNLSKGKGKARMMSPLQEEPEEANVEEEQECATVIAMLGILLSDSEEEEGEEDGEDDDDDNVPALVAPVQDAPPPRQPSPPIDRPVRPVPRRSPSIGPARQPQSQPAYRQSTRLRARTNGRA</sequence>
<feature type="region of interest" description="Disordered" evidence="1">
    <location>
        <begin position="352"/>
        <end position="453"/>
    </location>
</feature>
<feature type="compositionally biased region" description="Basic and acidic residues" evidence="1">
    <location>
        <begin position="574"/>
        <end position="583"/>
    </location>
</feature>
<dbReference type="PANTHER" id="PTHR43138:SF1">
    <property type="entry name" value="N-ACETYLTRANSFERASE ACA1"/>
    <property type="match status" value="1"/>
</dbReference>
<feature type="compositionally biased region" description="Pro residues" evidence="1">
    <location>
        <begin position="363"/>
        <end position="374"/>
    </location>
</feature>